<feature type="transmembrane region" description="Helical" evidence="5">
    <location>
        <begin position="53"/>
        <end position="73"/>
    </location>
</feature>
<evidence type="ECO:0000256" key="2">
    <source>
        <dbReference type="ARBA" id="ARBA00022692"/>
    </source>
</evidence>
<evidence type="ECO:0000259" key="6">
    <source>
        <dbReference type="Pfam" id="PF12698"/>
    </source>
</evidence>
<dbReference type="GO" id="GO:0016020">
    <property type="term" value="C:membrane"/>
    <property type="evidence" value="ECO:0007669"/>
    <property type="project" value="UniProtKB-SubCell"/>
</dbReference>
<evidence type="ECO:0000256" key="3">
    <source>
        <dbReference type="ARBA" id="ARBA00022989"/>
    </source>
</evidence>
<dbReference type="OrthoDB" id="5495463at2"/>
<keyword evidence="4 5" id="KW-0472">Membrane</keyword>
<reference evidence="7 8" key="1">
    <citation type="submission" date="2019-02" db="EMBL/GenBank/DDBJ databases">
        <title>Genomic data mining of an Antarctic deep-sea actinobacterium, Janibacterlimosus P3-3-X1.</title>
        <authorList>
            <person name="Liao L."/>
            <person name="Chen B."/>
        </authorList>
    </citation>
    <scope>NUCLEOTIDE SEQUENCE [LARGE SCALE GENOMIC DNA]</scope>
    <source>
        <strain evidence="7 8">P3-3-X1</strain>
    </source>
</reference>
<keyword evidence="3 5" id="KW-1133">Transmembrane helix</keyword>
<evidence type="ECO:0000256" key="4">
    <source>
        <dbReference type="ARBA" id="ARBA00023136"/>
    </source>
</evidence>
<dbReference type="Proteomes" id="UP000290408">
    <property type="component" value="Chromosome"/>
</dbReference>
<comment type="subcellular location">
    <subcellularLocation>
        <location evidence="1">Membrane</location>
        <topology evidence="1">Multi-pass membrane protein</topology>
    </subcellularLocation>
</comment>
<dbReference type="KEGG" id="jli:EXU32_12095"/>
<gene>
    <name evidence="7" type="ORF">EXU32_12095</name>
</gene>
<dbReference type="RefSeq" id="WP_130630131.1">
    <property type="nucleotide sequence ID" value="NZ_CP036164.1"/>
</dbReference>
<dbReference type="GO" id="GO:0140359">
    <property type="term" value="F:ABC-type transporter activity"/>
    <property type="evidence" value="ECO:0007669"/>
    <property type="project" value="InterPro"/>
</dbReference>
<feature type="transmembrane region" description="Helical" evidence="5">
    <location>
        <begin position="93"/>
        <end position="112"/>
    </location>
</feature>
<dbReference type="InterPro" id="IPR013525">
    <property type="entry name" value="ABC2_TM"/>
</dbReference>
<dbReference type="STRING" id="1216970.GCA_001570985_00935"/>
<evidence type="ECO:0000313" key="7">
    <source>
        <dbReference type="EMBL" id="QBF46926.1"/>
    </source>
</evidence>
<keyword evidence="8" id="KW-1185">Reference proteome</keyword>
<feature type="transmembrane region" description="Helical" evidence="5">
    <location>
        <begin position="174"/>
        <end position="196"/>
    </location>
</feature>
<proteinExistence type="predicted"/>
<feature type="transmembrane region" description="Helical" evidence="5">
    <location>
        <begin position="203"/>
        <end position="226"/>
    </location>
</feature>
<sequence>MSTPPRGVIHDLGYRGFDGRRLGDGAITLELYRNSVAQAFGIGRSGKAKIMPWLVILLMAVPAVVLGAISIQAGQAPPEAEMGAPSTYFAYPYWTQLLITIFVATQAPVLFARDLRYRTIVLYFARPVSRTRFVLTRLAALTTAIFVVIVGPMLVWFACALSTGHESGLHAQRFGAAVVGVAVLSLVLAALAGLVSTLATKSGLALAAIIVVLMVPSAMITMALAITTQLDNDGVGQLIASAHPFTAVALLVSGIFGDPPVNPTIPQPHGWLIGFAVAVCVAWVLLPVLALVARIRSVASL</sequence>
<evidence type="ECO:0000256" key="1">
    <source>
        <dbReference type="ARBA" id="ARBA00004141"/>
    </source>
</evidence>
<protein>
    <submittedName>
        <fullName evidence="7">ABC transporter permease</fullName>
    </submittedName>
</protein>
<dbReference type="Pfam" id="PF12698">
    <property type="entry name" value="ABC2_membrane_3"/>
    <property type="match status" value="1"/>
</dbReference>
<evidence type="ECO:0000256" key="5">
    <source>
        <dbReference type="SAM" id="Phobius"/>
    </source>
</evidence>
<keyword evidence="2 5" id="KW-0812">Transmembrane</keyword>
<name>A0A4P6MVG4_9MICO</name>
<evidence type="ECO:0000313" key="8">
    <source>
        <dbReference type="Proteomes" id="UP000290408"/>
    </source>
</evidence>
<dbReference type="EMBL" id="CP036164">
    <property type="protein sequence ID" value="QBF46926.1"/>
    <property type="molecule type" value="Genomic_DNA"/>
</dbReference>
<accession>A0A4P6MVG4</accession>
<organism evidence="7 8">
    <name type="scientific">Janibacter limosus</name>
    <dbReference type="NCBI Taxonomy" id="53458"/>
    <lineage>
        <taxon>Bacteria</taxon>
        <taxon>Bacillati</taxon>
        <taxon>Actinomycetota</taxon>
        <taxon>Actinomycetes</taxon>
        <taxon>Micrococcales</taxon>
        <taxon>Intrasporangiaceae</taxon>
        <taxon>Janibacter</taxon>
    </lineage>
</organism>
<feature type="domain" description="ABC-2 type transporter transmembrane" evidence="6">
    <location>
        <begin position="88"/>
        <end position="283"/>
    </location>
</feature>
<dbReference type="AlphaFoldDB" id="A0A4P6MVG4"/>
<feature type="transmembrane region" description="Helical" evidence="5">
    <location>
        <begin position="133"/>
        <end position="154"/>
    </location>
</feature>
<feature type="transmembrane region" description="Helical" evidence="5">
    <location>
        <begin position="269"/>
        <end position="293"/>
    </location>
</feature>